<accession>A0ABR6BRH2</accession>
<proteinExistence type="predicted"/>
<name>A0ABR6BRH2_9PSEU</name>
<reference evidence="1 2" key="1">
    <citation type="submission" date="2020-08" db="EMBL/GenBank/DDBJ databases">
        <title>Genomic Encyclopedia of Archaeal and Bacterial Type Strains, Phase II (KMG-II): from individual species to whole genera.</title>
        <authorList>
            <person name="Goeker M."/>
        </authorList>
    </citation>
    <scope>NUCLEOTIDE SEQUENCE [LARGE SCALE GENOMIC DNA]</scope>
    <source>
        <strain evidence="1 2">DSM 43850</strain>
    </source>
</reference>
<organism evidence="1 2">
    <name type="scientific">Kutzneria viridogrisea</name>
    <dbReference type="NCBI Taxonomy" id="47990"/>
    <lineage>
        <taxon>Bacteria</taxon>
        <taxon>Bacillati</taxon>
        <taxon>Actinomycetota</taxon>
        <taxon>Actinomycetes</taxon>
        <taxon>Pseudonocardiales</taxon>
        <taxon>Pseudonocardiaceae</taxon>
        <taxon>Kutzneria</taxon>
    </lineage>
</organism>
<comment type="caution">
    <text evidence="1">The sequence shown here is derived from an EMBL/GenBank/DDBJ whole genome shotgun (WGS) entry which is preliminary data.</text>
</comment>
<dbReference type="EMBL" id="JACJID010000005">
    <property type="protein sequence ID" value="MBA8929521.1"/>
    <property type="molecule type" value="Genomic_DNA"/>
</dbReference>
<evidence type="ECO:0000313" key="2">
    <source>
        <dbReference type="Proteomes" id="UP000517916"/>
    </source>
</evidence>
<evidence type="ECO:0000313" key="1">
    <source>
        <dbReference type="EMBL" id="MBA8929521.1"/>
    </source>
</evidence>
<sequence>MTDPVDGLYGQLIFSGWIGDDPRSDQRLAFVYLGTPGGGTTNTSARDGMRWLADELGLNPEPRTVLPRPTADTYLAFADDGWARLYAPNGEYITDPVNQGWRTAAVERREVMLVLTYLPLPPGIDTADHLNSTLAAGELTMALVPVHSGHTTTARS</sequence>
<dbReference type="RefSeq" id="WP_182839435.1">
    <property type="nucleotide sequence ID" value="NZ_BAAABQ010000017.1"/>
</dbReference>
<dbReference type="Proteomes" id="UP000517916">
    <property type="component" value="Unassembled WGS sequence"/>
</dbReference>
<gene>
    <name evidence="1" type="ORF">BC739_006739</name>
</gene>
<protein>
    <submittedName>
        <fullName evidence="1">Uncharacterized protein</fullName>
    </submittedName>
</protein>
<keyword evidence="2" id="KW-1185">Reference proteome</keyword>